<keyword evidence="3" id="KW-1185">Reference proteome</keyword>
<evidence type="ECO:0000313" key="3">
    <source>
        <dbReference type="Proteomes" id="UP001497392"/>
    </source>
</evidence>
<organism evidence="2 3">
    <name type="scientific">Coccomyxa viridis</name>
    <dbReference type="NCBI Taxonomy" id="1274662"/>
    <lineage>
        <taxon>Eukaryota</taxon>
        <taxon>Viridiplantae</taxon>
        <taxon>Chlorophyta</taxon>
        <taxon>core chlorophytes</taxon>
        <taxon>Trebouxiophyceae</taxon>
        <taxon>Trebouxiophyceae incertae sedis</taxon>
        <taxon>Coccomyxaceae</taxon>
        <taxon>Coccomyxa</taxon>
    </lineage>
</organism>
<reference evidence="2 3" key="1">
    <citation type="submission" date="2024-06" db="EMBL/GenBank/DDBJ databases">
        <authorList>
            <person name="Kraege A."/>
            <person name="Thomma B."/>
        </authorList>
    </citation>
    <scope>NUCLEOTIDE SEQUENCE [LARGE SCALE GENOMIC DNA]</scope>
</reference>
<dbReference type="Proteomes" id="UP001497392">
    <property type="component" value="Unassembled WGS sequence"/>
</dbReference>
<comment type="caution">
    <text evidence="2">The sequence shown here is derived from an EMBL/GenBank/DDBJ whole genome shotgun (WGS) entry which is preliminary data.</text>
</comment>
<evidence type="ECO:0000313" key="2">
    <source>
        <dbReference type="EMBL" id="CAL5222561.1"/>
    </source>
</evidence>
<feature type="compositionally biased region" description="Polar residues" evidence="1">
    <location>
        <begin position="96"/>
        <end position="119"/>
    </location>
</feature>
<gene>
    <name evidence="2" type="primary">g4943</name>
    <name evidence="2" type="ORF">VP750_LOCUS4220</name>
</gene>
<sequence>MGNSSRSHHLLKHSLPEVDVLHHFGSIEPKEVSREINKLGQRDLQAKFRAVYGTQTYSNNNCWLRRKLMEAAGLQTPKASSRGRPAVKQGRAPSPGSVSQSEGPSMSRSCSMASQQASDRLSAPECNVIRRTKRPHKPKQYEDMLISAQLPGHQVASDDDEDCRPAKIRATDSEMSYRDDILPGQGQGSELVWSKNTTHSFTASHLIAPSTSWTGALAPPTPEKLPFRTAIPAILATRQGSTASKLLGPQEVLGDYHSNLPAWADLPSNDRSSSQDLDEVSFQVPEMFGGGNDMVPPVMPSAATAMPVSEVLIAPPTPERLMAAARPSAAHLLRDIPSMPIMNSLLTKPSGPQKVSGMMFDYFSSPPPSVTLPDLLPTAPPNFERRTEFPMVSSADMSECSEISELDVLLEGISSNGMTQEFDAWLKDMPCPDLGPCEL</sequence>
<evidence type="ECO:0000256" key="1">
    <source>
        <dbReference type="SAM" id="MobiDB-lite"/>
    </source>
</evidence>
<accession>A0ABP1FU59</accession>
<dbReference type="EMBL" id="CAXHTA020000007">
    <property type="protein sequence ID" value="CAL5222561.1"/>
    <property type="molecule type" value="Genomic_DNA"/>
</dbReference>
<proteinExistence type="predicted"/>
<name>A0ABP1FU59_9CHLO</name>
<feature type="region of interest" description="Disordered" evidence="1">
    <location>
        <begin position="74"/>
        <end position="125"/>
    </location>
</feature>
<protein>
    <submittedName>
        <fullName evidence="2">G4943 protein</fullName>
    </submittedName>
</protein>